<proteinExistence type="predicted"/>
<protein>
    <submittedName>
        <fullName evidence="3">Virulence associated secretory protein</fullName>
    </submittedName>
</protein>
<keyword evidence="2" id="KW-0812">Transmembrane</keyword>
<evidence type="ECO:0000256" key="1">
    <source>
        <dbReference type="SAM" id="MobiDB-lite"/>
    </source>
</evidence>
<keyword evidence="2" id="KW-0472">Membrane</keyword>
<dbReference type="Proteomes" id="UP000254762">
    <property type="component" value="Unassembled WGS sequence"/>
</dbReference>
<name>A0A379SU99_SALER</name>
<evidence type="ECO:0000313" key="4">
    <source>
        <dbReference type="Proteomes" id="UP000254762"/>
    </source>
</evidence>
<evidence type="ECO:0000313" key="3">
    <source>
        <dbReference type="EMBL" id="SUG31800.1"/>
    </source>
</evidence>
<evidence type="ECO:0000256" key="2">
    <source>
        <dbReference type="SAM" id="Phobius"/>
    </source>
</evidence>
<feature type="transmembrane region" description="Helical" evidence="2">
    <location>
        <begin position="29"/>
        <end position="48"/>
    </location>
</feature>
<feature type="region of interest" description="Disordered" evidence="1">
    <location>
        <begin position="1"/>
        <end position="22"/>
    </location>
</feature>
<feature type="compositionally biased region" description="Basic and acidic residues" evidence="1">
    <location>
        <begin position="1"/>
        <end position="19"/>
    </location>
</feature>
<dbReference type="AlphaFoldDB" id="A0A379SU99"/>
<gene>
    <name evidence="3" type="primary">spaS_1</name>
    <name evidence="3" type="ORF">NCTC7304_01199</name>
</gene>
<sequence>MSSNKTEKPTKKRLEDSAKKGQSFKSKDLIIACLTLGGIAYLVSYGSFNEFYGNY</sequence>
<dbReference type="GO" id="GO:0016020">
    <property type="term" value="C:membrane"/>
    <property type="evidence" value="ECO:0007669"/>
    <property type="project" value="InterPro"/>
</dbReference>
<organism evidence="3 4">
    <name type="scientific">Salmonella enterica subsp. arizonae</name>
    <dbReference type="NCBI Taxonomy" id="59203"/>
    <lineage>
        <taxon>Bacteria</taxon>
        <taxon>Pseudomonadati</taxon>
        <taxon>Pseudomonadota</taxon>
        <taxon>Gammaproteobacteria</taxon>
        <taxon>Enterobacterales</taxon>
        <taxon>Enterobacteriaceae</taxon>
        <taxon>Salmonella</taxon>
    </lineage>
</organism>
<dbReference type="InterPro" id="IPR006135">
    <property type="entry name" value="T3SS_substrate_exporter"/>
</dbReference>
<accession>A0A379SU99</accession>
<dbReference type="GO" id="GO:0009306">
    <property type="term" value="P:protein secretion"/>
    <property type="evidence" value="ECO:0007669"/>
    <property type="project" value="InterPro"/>
</dbReference>
<dbReference type="Pfam" id="PF01312">
    <property type="entry name" value="Bac_export_2"/>
    <property type="match status" value="1"/>
</dbReference>
<reference evidence="3 4" key="1">
    <citation type="submission" date="2018-06" db="EMBL/GenBank/DDBJ databases">
        <authorList>
            <consortium name="Pathogen Informatics"/>
            <person name="Doyle S."/>
        </authorList>
    </citation>
    <scope>NUCLEOTIDE SEQUENCE [LARGE SCALE GENOMIC DNA]</scope>
    <source>
        <strain evidence="3 4">NCTC7304</strain>
    </source>
</reference>
<keyword evidence="2" id="KW-1133">Transmembrane helix</keyword>
<dbReference type="EMBL" id="UGXD01000002">
    <property type="protein sequence ID" value="SUG31800.1"/>
    <property type="molecule type" value="Genomic_DNA"/>
</dbReference>